<evidence type="ECO:0000259" key="4">
    <source>
        <dbReference type="PROSITE" id="PS50106"/>
    </source>
</evidence>
<dbReference type="InterPro" id="IPR009003">
    <property type="entry name" value="Peptidase_S1_PA"/>
</dbReference>
<dbReference type="Pfam" id="PF13365">
    <property type="entry name" value="Trypsin_2"/>
    <property type="match status" value="1"/>
</dbReference>
<dbReference type="InterPro" id="IPR043504">
    <property type="entry name" value="Peptidase_S1_PA_chymotrypsin"/>
</dbReference>
<dbReference type="EMBL" id="BLLB01000002">
    <property type="protein sequence ID" value="GFG99936.1"/>
    <property type="molecule type" value="Genomic_DNA"/>
</dbReference>
<dbReference type="AlphaFoldDB" id="A0A7I9ZGV4"/>
<sequence>MAALLSRTEGPARHRQRPSAQPLLMGMGLYPSLRRLLIALAAILALVAPAAPAGAAPGDVMAAADQAEASVVRIDTAVDYQGVIGLGTGIVLDPGGQVLTNFHVVQGADRITGTVGGRSFPATLIGYDRGRDVAVIQLLGANGLPPAVIGDANVLVPGEPVVALGNSMGTDRPLTREVGTVTGFGRTVNAEDTLTGTSDELTGLIEIAAPVRAGDSGGPVVNGSGQVVGLTTAASVNFRMGPGGKGFAIPINDAMGVADQIRAGIRSDTVHIGPPVLLGVGVRTTPRDEPGVFVQEVMVGGPADQAGLLAGDVLIALDGTTLDSTNTLTSVLDRHYPGDALELVWIDGAGQTRTSVAVLTPGVN</sequence>
<dbReference type="Gene3D" id="2.40.10.10">
    <property type="entry name" value="Trypsin-like serine proteases"/>
    <property type="match status" value="2"/>
</dbReference>
<evidence type="ECO:0000313" key="5">
    <source>
        <dbReference type="EMBL" id="GFG99936.1"/>
    </source>
</evidence>
<dbReference type="GO" id="GO:0006508">
    <property type="term" value="P:proteolysis"/>
    <property type="evidence" value="ECO:0007669"/>
    <property type="project" value="UniProtKB-KW"/>
</dbReference>
<evidence type="ECO:0000256" key="1">
    <source>
        <dbReference type="ARBA" id="ARBA00010541"/>
    </source>
</evidence>
<feature type="domain" description="PDZ" evidence="4">
    <location>
        <begin position="273"/>
        <end position="324"/>
    </location>
</feature>
<dbReference type="InterPro" id="IPR001478">
    <property type="entry name" value="PDZ"/>
</dbReference>
<dbReference type="PROSITE" id="PS50106">
    <property type="entry name" value="PDZ"/>
    <property type="match status" value="1"/>
</dbReference>
<dbReference type="PANTHER" id="PTHR43343:SF3">
    <property type="entry name" value="PROTEASE DO-LIKE 8, CHLOROPLASTIC"/>
    <property type="match status" value="1"/>
</dbReference>
<organism evidence="5 6">
    <name type="scientific">Mycolicibacterium hippocampi</name>
    <dbReference type="NCBI Taxonomy" id="659824"/>
    <lineage>
        <taxon>Bacteria</taxon>
        <taxon>Bacillati</taxon>
        <taxon>Actinomycetota</taxon>
        <taxon>Actinomycetes</taxon>
        <taxon>Mycobacteriales</taxon>
        <taxon>Mycobacteriaceae</taxon>
        <taxon>Mycolicibacterium</taxon>
    </lineage>
</organism>
<dbReference type="GO" id="GO:0004252">
    <property type="term" value="F:serine-type endopeptidase activity"/>
    <property type="evidence" value="ECO:0007669"/>
    <property type="project" value="InterPro"/>
</dbReference>
<dbReference type="Proteomes" id="UP000465304">
    <property type="component" value="Unassembled WGS sequence"/>
</dbReference>
<dbReference type="InterPro" id="IPR001940">
    <property type="entry name" value="Peptidase_S1C"/>
</dbReference>
<dbReference type="SMART" id="SM00228">
    <property type="entry name" value="PDZ"/>
    <property type="match status" value="1"/>
</dbReference>
<dbReference type="Pfam" id="PF13180">
    <property type="entry name" value="PDZ_2"/>
    <property type="match status" value="1"/>
</dbReference>
<keyword evidence="2" id="KW-0645">Protease</keyword>
<dbReference type="Gene3D" id="2.30.42.10">
    <property type="match status" value="1"/>
</dbReference>
<dbReference type="SUPFAM" id="SSF50494">
    <property type="entry name" value="Trypsin-like serine proteases"/>
    <property type="match status" value="1"/>
</dbReference>
<evidence type="ECO:0000256" key="2">
    <source>
        <dbReference type="ARBA" id="ARBA00022670"/>
    </source>
</evidence>
<dbReference type="PRINTS" id="PR00834">
    <property type="entry name" value="PROTEASES2C"/>
</dbReference>
<name>A0A7I9ZGV4_9MYCO</name>
<evidence type="ECO:0000256" key="3">
    <source>
        <dbReference type="ARBA" id="ARBA00022801"/>
    </source>
</evidence>
<proteinExistence type="inferred from homology"/>
<keyword evidence="6" id="KW-1185">Reference proteome</keyword>
<dbReference type="SUPFAM" id="SSF50156">
    <property type="entry name" value="PDZ domain-like"/>
    <property type="match status" value="1"/>
</dbReference>
<comment type="similarity">
    <text evidence="1">Belongs to the peptidase S1C family.</text>
</comment>
<reference evidence="5 6" key="1">
    <citation type="journal article" date="2019" name="Emerg. Microbes Infect.">
        <title>Comprehensive subspecies identification of 175 nontuberculous mycobacteria species based on 7547 genomic profiles.</title>
        <authorList>
            <person name="Matsumoto Y."/>
            <person name="Kinjo T."/>
            <person name="Motooka D."/>
            <person name="Nabeya D."/>
            <person name="Jung N."/>
            <person name="Uechi K."/>
            <person name="Horii T."/>
            <person name="Iida T."/>
            <person name="Fujita J."/>
            <person name="Nakamura S."/>
        </authorList>
    </citation>
    <scope>NUCLEOTIDE SEQUENCE [LARGE SCALE GENOMIC DNA]</scope>
    <source>
        <strain evidence="5 6">JCM 30996</strain>
    </source>
</reference>
<comment type="caution">
    <text evidence="5">The sequence shown here is derived from an EMBL/GenBank/DDBJ whole genome shotgun (WGS) entry which is preliminary data.</text>
</comment>
<accession>A0A7I9ZGV4</accession>
<gene>
    <name evidence="5" type="ORF">MHIP_04200</name>
</gene>
<dbReference type="PANTHER" id="PTHR43343">
    <property type="entry name" value="PEPTIDASE S12"/>
    <property type="match status" value="1"/>
</dbReference>
<dbReference type="InterPro" id="IPR051201">
    <property type="entry name" value="Chloro_Bact_Ser_Proteases"/>
</dbReference>
<dbReference type="InterPro" id="IPR036034">
    <property type="entry name" value="PDZ_sf"/>
</dbReference>
<evidence type="ECO:0000313" key="6">
    <source>
        <dbReference type="Proteomes" id="UP000465304"/>
    </source>
</evidence>
<keyword evidence="3" id="KW-0378">Hydrolase</keyword>
<protein>
    <submittedName>
        <fullName evidence="5">Trypsin</fullName>
    </submittedName>
</protein>